<feature type="region of interest" description="Disordered" evidence="1">
    <location>
        <begin position="302"/>
        <end position="363"/>
    </location>
</feature>
<sequence length="363" mass="38784">MLTAREMATVDDGNAPNLPVPAPVTPARAAATAVGRAADRLYRLAVQPLAVVPGGVTLAELPELVPNPSLLMVMQGRGDLIGMIALCPEAVTALIEIQTLGRITSRIAAPRRLTRSDAMICSDFVNTLMEELTRELAGVEGFDGIAGYRYASYLDDMRPLSLMLEDRPFRSLVFDLHFGGSATRKGKIFLAIPQGEEPARKRPAVQDAQIAATGPGAKKPVPRGARKTLGRVVDEAPIELHGILCRRKMSLGDLRALTAGKLLPLSRVSLSDARLETARGQYLGRGKFGEADGCHAIRLHRKMSGAASPATDLSRQTDMGTEPPMDDIARPDPFRASPQDQAAKTADSGLESAKSPTKVMHNG</sequence>
<name>A0ABT4ZK66_9RHOB</name>
<protein>
    <submittedName>
        <fullName evidence="3">FliM/FliN family flagellar motor C-terminal domain-containing protein</fullName>
    </submittedName>
</protein>
<evidence type="ECO:0000313" key="3">
    <source>
        <dbReference type="EMBL" id="MDB6179462.1"/>
    </source>
</evidence>
<comment type="caution">
    <text evidence="3">The sequence shown here is derived from an EMBL/GenBank/DDBJ whole genome shotgun (WGS) entry which is preliminary data.</text>
</comment>
<organism evidence="3 4">
    <name type="scientific">Paracoccus onchidii</name>
    <dbReference type="NCBI Taxonomy" id="3017813"/>
    <lineage>
        <taxon>Bacteria</taxon>
        <taxon>Pseudomonadati</taxon>
        <taxon>Pseudomonadota</taxon>
        <taxon>Alphaproteobacteria</taxon>
        <taxon>Rhodobacterales</taxon>
        <taxon>Paracoccaceae</taxon>
        <taxon>Paracoccus</taxon>
    </lineage>
</organism>
<feature type="domain" description="Flagellar motor switch protein FliN-like C-terminal" evidence="2">
    <location>
        <begin position="233"/>
        <end position="302"/>
    </location>
</feature>
<proteinExistence type="predicted"/>
<dbReference type="Pfam" id="PF01052">
    <property type="entry name" value="FliMN_C"/>
    <property type="match status" value="1"/>
</dbReference>
<dbReference type="EMBL" id="JAQBIE010000036">
    <property type="protein sequence ID" value="MDB6179462.1"/>
    <property type="molecule type" value="Genomic_DNA"/>
</dbReference>
<dbReference type="RefSeq" id="WP_271890559.1">
    <property type="nucleotide sequence ID" value="NZ_JAQBIE010000036.1"/>
</dbReference>
<accession>A0ABT4ZK66</accession>
<keyword evidence="3" id="KW-0282">Flagellum</keyword>
<reference evidence="3" key="1">
    <citation type="submission" date="2022-12" db="EMBL/GenBank/DDBJ databases">
        <title>Paracoccus onchidii sp. nov., isolated from a marine invertebrate from the South China Sea.</title>
        <authorList>
            <person name="Xu S."/>
            <person name="Liu Z."/>
            <person name="Xu Y."/>
        </authorList>
    </citation>
    <scope>NUCLEOTIDE SEQUENCE</scope>
    <source>
        <strain evidence="3">Z330</strain>
    </source>
</reference>
<dbReference type="InterPro" id="IPR036429">
    <property type="entry name" value="SpoA-like_sf"/>
</dbReference>
<dbReference type="Proteomes" id="UP001165641">
    <property type="component" value="Unassembled WGS sequence"/>
</dbReference>
<evidence type="ECO:0000259" key="2">
    <source>
        <dbReference type="Pfam" id="PF01052"/>
    </source>
</evidence>
<evidence type="ECO:0000313" key="4">
    <source>
        <dbReference type="Proteomes" id="UP001165641"/>
    </source>
</evidence>
<keyword evidence="3" id="KW-0969">Cilium</keyword>
<gene>
    <name evidence="3" type="ORF">PAF17_18425</name>
</gene>
<dbReference type="InterPro" id="IPR001543">
    <property type="entry name" value="FliN-like_C"/>
</dbReference>
<feature type="region of interest" description="Disordered" evidence="1">
    <location>
        <begin position="1"/>
        <end position="21"/>
    </location>
</feature>
<keyword evidence="4" id="KW-1185">Reference proteome</keyword>
<dbReference type="SUPFAM" id="SSF101801">
    <property type="entry name" value="Surface presentation of antigens (SPOA)"/>
    <property type="match status" value="1"/>
</dbReference>
<keyword evidence="3" id="KW-0966">Cell projection</keyword>
<dbReference type="Gene3D" id="2.30.330.10">
    <property type="entry name" value="SpoA-like"/>
    <property type="match status" value="1"/>
</dbReference>
<evidence type="ECO:0000256" key="1">
    <source>
        <dbReference type="SAM" id="MobiDB-lite"/>
    </source>
</evidence>